<reference evidence="2 3" key="1">
    <citation type="submission" date="2024-06" db="EMBL/GenBank/DDBJ databases">
        <authorList>
            <person name="Lee S.D."/>
        </authorList>
    </citation>
    <scope>NUCLEOTIDE SEQUENCE [LARGE SCALE GENOMIC DNA]</scope>
    <source>
        <strain evidence="2 3">N1-10</strain>
    </source>
</reference>
<evidence type="ECO:0000313" key="2">
    <source>
        <dbReference type="EMBL" id="MFC1436954.1"/>
    </source>
</evidence>
<evidence type="ECO:0000259" key="1">
    <source>
        <dbReference type="SMART" id="SM00507"/>
    </source>
</evidence>
<dbReference type="InterPro" id="IPR003615">
    <property type="entry name" value="HNH_nuc"/>
</dbReference>
<dbReference type="Proteomes" id="UP001592581">
    <property type="component" value="Unassembled WGS sequence"/>
</dbReference>
<name>A0ABV6XFC8_9ACTN</name>
<organism evidence="2 3">
    <name type="scientific">Streptacidiphilus jeojiensis</name>
    <dbReference type="NCBI Taxonomy" id="3229225"/>
    <lineage>
        <taxon>Bacteria</taxon>
        <taxon>Bacillati</taxon>
        <taxon>Actinomycetota</taxon>
        <taxon>Actinomycetes</taxon>
        <taxon>Kitasatosporales</taxon>
        <taxon>Streptomycetaceae</taxon>
        <taxon>Streptacidiphilus</taxon>
    </lineage>
</organism>
<keyword evidence="2" id="KW-0378">Hydrolase</keyword>
<sequence length="245" mass="27282">MIRITRAPLPQKTLTAMSGYTDEIAVAAVPKQRADELWKHTTVRRKVHPVVKNTLAEMAPGLERCMYCGDSQGTDIDHFEPVRMNPLRTFDWNNHLLACSLCNSHLKRALFPIAPDGTPMLVDPSSEDPAVHLHLSLAAGVYLPLTDRGEATRKVFDLNRGILVKGRRRAYRATPLFLERWHEATRKGDTADAAEWADTIWEQPTADVVQAMFHQAVTPGAEDVFADAPDTLALLRDPATRSALL</sequence>
<comment type="caution">
    <text evidence="2">The sequence shown here is derived from an EMBL/GenBank/DDBJ whole genome shotgun (WGS) entry which is preliminary data.</text>
</comment>
<dbReference type="CDD" id="cd00085">
    <property type="entry name" value="HNHc"/>
    <property type="match status" value="1"/>
</dbReference>
<evidence type="ECO:0000313" key="3">
    <source>
        <dbReference type="Proteomes" id="UP001592581"/>
    </source>
</evidence>
<dbReference type="RefSeq" id="WP_380561939.1">
    <property type="nucleotide sequence ID" value="NZ_JBEUKS010000001.1"/>
</dbReference>
<keyword evidence="2" id="KW-0540">Nuclease</keyword>
<keyword evidence="3" id="KW-1185">Reference proteome</keyword>
<dbReference type="EMBL" id="JBEUKS010000001">
    <property type="protein sequence ID" value="MFC1436954.1"/>
    <property type="molecule type" value="Genomic_DNA"/>
</dbReference>
<proteinExistence type="predicted"/>
<keyword evidence="2" id="KW-0255">Endonuclease</keyword>
<accession>A0ABV6XFC8</accession>
<gene>
    <name evidence="2" type="ORF">ABUW04_01670</name>
</gene>
<protein>
    <submittedName>
        <fullName evidence="2">HNH endonuclease</fullName>
    </submittedName>
</protein>
<dbReference type="Gene3D" id="1.10.30.50">
    <property type="match status" value="1"/>
</dbReference>
<dbReference type="SMART" id="SM00507">
    <property type="entry name" value="HNHc"/>
    <property type="match status" value="1"/>
</dbReference>
<dbReference type="GO" id="GO:0004519">
    <property type="term" value="F:endonuclease activity"/>
    <property type="evidence" value="ECO:0007669"/>
    <property type="project" value="UniProtKB-KW"/>
</dbReference>
<feature type="domain" description="HNH nuclease" evidence="1">
    <location>
        <begin position="50"/>
        <end position="104"/>
    </location>
</feature>